<dbReference type="PROSITE" id="PS50940">
    <property type="entry name" value="CHIT_BIND_II"/>
    <property type="match status" value="1"/>
</dbReference>
<accession>Q21496</accession>
<feature type="chain" id="PRO_5012158325" evidence="10">
    <location>
        <begin position="22"/>
        <end position="542"/>
    </location>
</feature>
<dbReference type="SMART" id="SM00192">
    <property type="entry name" value="LDLa"/>
    <property type="match status" value="4"/>
</dbReference>
<dbReference type="STRING" id="6239.M03E7.4.1"/>
<comment type="subcellular location">
    <subcellularLocation>
        <location evidence="2">Endomembrane system</location>
    </subcellularLocation>
    <subcellularLocation>
        <location evidence="1">Membrane</location>
        <topology evidence="1">Single-pass membrane protein</topology>
    </subcellularLocation>
</comment>
<feature type="compositionally biased region" description="Low complexity" evidence="9">
    <location>
        <begin position="405"/>
        <end position="420"/>
    </location>
</feature>
<keyword evidence="4" id="KW-0677">Repeat</keyword>
<dbReference type="eggNOG" id="ENOG502S85J">
    <property type="taxonomic scope" value="Eukaryota"/>
</dbReference>
<feature type="region of interest" description="Disordered" evidence="9">
    <location>
        <begin position="283"/>
        <end position="316"/>
    </location>
</feature>
<sequence length="542" mass="59516">MINPIVFSFLISGALLLVVSGNGIEQLMVAEGPIPQNFCNSSDLLEEAGLIKSTLGQFLGYECSEEFYHCRWQSDGFRTYRKKCKPGLVYDVLGTQNCNYDYNVKSCGVRSGGPVQCNGTDFHCPLSEQCVPMSSRCDGHYDCSMEEDEQNCPLCTAGEFACKVSEQCISLDRRCNGLIECDDGTDERDCDVCGHGLFHCGKSNECIPMDERCDGRRQCPHGEDEMLCKKPETEKKFTCQSRDYEIPTNQVCDGMPQCPDGSDEAYCEYPGSPKSQAAISFSSNLTPASESRPAPPPPTPAPEQPDQEEEAEEDYDYEQIKDENAPAAFPMISLGPLPPIATTTTTYTPPTTRVMTRPPQVATRVAKPAFSRPRPKISATDDNRPTISSKASQTNSVRVTRPPKTLETSRTSLRTTSQTLPPARQTTSNFEKKMPQAIVQPPRSPPALPQPKGEKVFIMQVTASPSIRPSLQELPRASSGSRPASKSLPVKVPSMSSDNILAQITSQMNGGMSPELLAKIETIIKSEMQGGGPRHRRFQPRL</sequence>
<feature type="disulfide bond" evidence="8">
    <location>
        <begin position="213"/>
        <end position="228"/>
    </location>
</feature>
<evidence type="ECO:0000256" key="6">
    <source>
        <dbReference type="ARBA" id="ARBA00023136"/>
    </source>
</evidence>
<evidence type="ECO:0000256" key="5">
    <source>
        <dbReference type="ARBA" id="ARBA00022989"/>
    </source>
</evidence>
<organism evidence="12 13">
    <name type="scientific">Caenorhabditis elegans</name>
    <dbReference type="NCBI Taxonomy" id="6239"/>
    <lineage>
        <taxon>Eukaryota</taxon>
        <taxon>Metazoa</taxon>
        <taxon>Ecdysozoa</taxon>
        <taxon>Nematoda</taxon>
        <taxon>Chromadorea</taxon>
        <taxon>Rhabditida</taxon>
        <taxon>Rhabditina</taxon>
        <taxon>Rhabditomorpha</taxon>
        <taxon>Rhabditoidea</taxon>
        <taxon>Rhabditidae</taxon>
        <taxon>Peloderinae</taxon>
        <taxon>Caenorhabditis</taxon>
    </lineage>
</organism>
<protein>
    <submittedName>
        <fullName evidence="12">Chitin-binding type-2 domain-containing protein</fullName>
    </submittedName>
</protein>
<evidence type="ECO:0000256" key="1">
    <source>
        <dbReference type="ARBA" id="ARBA00004167"/>
    </source>
</evidence>
<feature type="compositionally biased region" description="Low complexity" evidence="9">
    <location>
        <begin position="343"/>
        <end position="359"/>
    </location>
</feature>
<dbReference type="Bgee" id="WBGene00019756">
    <property type="expression patterns" value="Expressed in pharyngeal muscle cell (C elegans) and 2 other cell types or tissues"/>
</dbReference>
<feature type="compositionally biased region" description="Pro residues" evidence="9">
    <location>
        <begin position="293"/>
        <end position="303"/>
    </location>
</feature>
<dbReference type="GeneID" id="187424"/>
<feature type="domain" description="Chitin-binding type-2" evidence="11">
    <location>
        <begin position="36"/>
        <end position="109"/>
    </location>
</feature>
<dbReference type="KEGG" id="cel:CELE_M03E7.4"/>
<dbReference type="EMBL" id="BX284605">
    <property type="protein sequence ID" value="CCD68247.2"/>
    <property type="molecule type" value="Genomic_DNA"/>
</dbReference>
<dbReference type="GO" id="GO:0016020">
    <property type="term" value="C:membrane"/>
    <property type="evidence" value="ECO:0007669"/>
    <property type="project" value="UniProtKB-SubCell"/>
</dbReference>
<evidence type="ECO:0000256" key="4">
    <source>
        <dbReference type="ARBA" id="ARBA00022737"/>
    </source>
</evidence>
<dbReference type="PROSITE" id="PS50068">
    <property type="entry name" value="LDLRA_2"/>
    <property type="match status" value="4"/>
</dbReference>
<dbReference type="SMART" id="SM00494">
    <property type="entry name" value="ChtBD2"/>
    <property type="match status" value="1"/>
</dbReference>
<dbReference type="Pfam" id="PF00057">
    <property type="entry name" value="Ldl_recept_a"/>
    <property type="match status" value="4"/>
</dbReference>
<accession>G4S1K0</accession>
<comment type="caution">
    <text evidence="8">Lacks conserved residue(s) required for the propagation of feature annotation.</text>
</comment>
<dbReference type="PANTHER" id="PTHR24270">
    <property type="entry name" value="LOW-DENSITY LIPOPROTEIN RECEPTOR-RELATED"/>
    <property type="match status" value="1"/>
</dbReference>
<feature type="disulfide bond" evidence="8">
    <location>
        <begin position="175"/>
        <end position="190"/>
    </location>
</feature>
<dbReference type="GO" id="GO:0016192">
    <property type="term" value="P:vesicle-mediated transport"/>
    <property type="evidence" value="ECO:0007669"/>
    <property type="project" value="UniProtKB-ARBA"/>
</dbReference>
<dbReference type="PROSITE" id="PS01209">
    <property type="entry name" value="LDLRA_1"/>
    <property type="match status" value="1"/>
</dbReference>
<proteinExistence type="predicted"/>
<dbReference type="GO" id="GO:0012505">
    <property type="term" value="C:endomembrane system"/>
    <property type="evidence" value="ECO:0007669"/>
    <property type="project" value="UniProtKB-SubCell"/>
</dbReference>
<dbReference type="PaxDb" id="6239-M03E7.4"/>
<keyword evidence="3" id="KW-0812">Transmembrane</keyword>
<keyword evidence="6" id="KW-0472">Membrane</keyword>
<dbReference type="PANTHER" id="PTHR24270:SF59">
    <property type="entry name" value="LDL RECEPTOR REPEAT-CONTAINING PROTEIN EGG-1-RELATED"/>
    <property type="match status" value="1"/>
</dbReference>
<evidence type="ECO:0000256" key="8">
    <source>
        <dbReference type="PROSITE-ProRule" id="PRU00124"/>
    </source>
</evidence>
<evidence type="ECO:0000313" key="13">
    <source>
        <dbReference type="Proteomes" id="UP000001940"/>
    </source>
</evidence>
<dbReference type="SMR" id="Q21496"/>
<dbReference type="InterPro" id="IPR002172">
    <property type="entry name" value="LDrepeatLR_classA_rpt"/>
</dbReference>
<dbReference type="Gene3D" id="4.10.400.10">
    <property type="entry name" value="Low-density Lipoprotein Receptor"/>
    <property type="match status" value="4"/>
</dbReference>
<keyword evidence="13" id="KW-1185">Reference proteome</keyword>
<dbReference type="InterPro" id="IPR036055">
    <property type="entry name" value="LDL_receptor-like_sf"/>
</dbReference>
<dbReference type="CDD" id="cd00112">
    <property type="entry name" value="LDLa"/>
    <property type="match status" value="4"/>
</dbReference>
<dbReference type="SUPFAM" id="SSF57424">
    <property type="entry name" value="LDL receptor-like module"/>
    <property type="match status" value="4"/>
</dbReference>
<keyword evidence="5" id="KW-1133">Transmembrane helix</keyword>
<dbReference type="FunCoup" id="Q21496">
    <property type="interactions" value="1555"/>
</dbReference>
<feature type="region of interest" description="Disordered" evidence="9">
    <location>
        <begin position="466"/>
        <end position="492"/>
    </location>
</feature>
<evidence type="ECO:0000313" key="14">
    <source>
        <dbReference type="WormBase" id="M03E7.4"/>
    </source>
</evidence>
<dbReference type="InterPro" id="IPR002557">
    <property type="entry name" value="Chitin-bd_dom"/>
</dbReference>
<evidence type="ECO:0000313" key="12">
    <source>
        <dbReference type="EMBL" id="CCD68247.2"/>
    </source>
</evidence>
<feature type="disulfide bond" evidence="8">
    <location>
        <begin position="137"/>
        <end position="152"/>
    </location>
</feature>
<dbReference type="InterPro" id="IPR023415">
    <property type="entry name" value="LDLR_class-A_CS"/>
</dbReference>
<feature type="signal peptide" evidence="10">
    <location>
        <begin position="1"/>
        <end position="21"/>
    </location>
</feature>
<keyword evidence="10" id="KW-0732">Signal</keyword>
<dbReference type="Proteomes" id="UP000001940">
    <property type="component" value="Chromosome V"/>
</dbReference>
<keyword evidence="7 8" id="KW-1015">Disulfide bond</keyword>
<dbReference type="PRINTS" id="PR00261">
    <property type="entry name" value="LDLRECEPTOR"/>
</dbReference>
<dbReference type="GO" id="GO:0008061">
    <property type="term" value="F:chitin binding"/>
    <property type="evidence" value="ECO:0007669"/>
    <property type="project" value="InterPro"/>
</dbReference>
<dbReference type="HOGENOM" id="CLU_535566_0_0_1"/>
<dbReference type="InParanoid" id="Q21496"/>
<feature type="disulfide bond" evidence="8">
    <location>
        <begin position="252"/>
        <end position="267"/>
    </location>
</feature>
<dbReference type="OrthoDB" id="2019384at2759"/>
<feature type="region of interest" description="Disordered" evidence="9">
    <location>
        <begin position="343"/>
        <end position="428"/>
    </location>
</feature>
<evidence type="ECO:0000256" key="2">
    <source>
        <dbReference type="ARBA" id="ARBA00004308"/>
    </source>
</evidence>
<evidence type="ECO:0000256" key="3">
    <source>
        <dbReference type="ARBA" id="ARBA00022692"/>
    </source>
</evidence>
<name>Q21496_CAEEL</name>
<dbReference type="AGR" id="WB:WBGene00019756"/>
<evidence type="ECO:0000256" key="7">
    <source>
        <dbReference type="ARBA" id="ARBA00023157"/>
    </source>
</evidence>
<evidence type="ECO:0000256" key="10">
    <source>
        <dbReference type="SAM" id="SignalP"/>
    </source>
</evidence>
<feature type="compositionally biased region" description="Acidic residues" evidence="9">
    <location>
        <begin position="305"/>
        <end position="316"/>
    </location>
</feature>
<dbReference type="CTD" id="187424"/>
<reference evidence="12 13" key="1">
    <citation type="journal article" date="1998" name="Science">
        <title>Genome sequence of the nematode C. elegans: a platform for investigating biology.</title>
        <authorList>
            <consortium name="The C. elegans sequencing consortium"/>
            <person name="Sulson J.E."/>
            <person name="Waterston R."/>
        </authorList>
    </citation>
    <scope>NUCLEOTIDE SEQUENCE [LARGE SCALE GENOMIC DNA]</scope>
    <source>
        <strain evidence="12 13">Bristol N2</strain>
    </source>
</reference>
<evidence type="ECO:0000259" key="11">
    <source>
        <dbReference type="PROSITE" id="PS50940"/>
    </source>
</evidence>
<dbReference type="InterPro" id="IPR050685">
    <property type="entry name" value="LDLR"/>
</dbReference>
<dbReference type="UCSC" id="M03E7.4">
    <property type="organism name" value="c. elegans"/>
</dbReference>
<dbReference type="GO" id="GO:0005576">
    <property type="term" value="C:extracellular region"/>
    <property type="evidence" value="ECO:0007669"/>
    <property type="project" value="InterPro"/>
</dbReference>
<dbReference type="RefSeq" id="NP_001343649.1">
    <property type="nucleotide sequence ID" value="NM_001356648.4"/>
</dbReference>
<feature type="compositionally biased region" description="Polar residues" evidence="9">
    <location>
        <begin position="385"/>
        <end position="398"/>
    </location>
</feature>
<dbReference type="WormBase" id="M03E7.4">
    <property type="protein sequence ID" value="CE52157"/>
    <property type="gene ID" value="WBGene00019756"/>
    <property type="gene designation" value="lrpc-1"/>
</dbReference>
<gene>
    <name evidence="12 14" type="primary">lrpc-1</name>
    <name evidence="12" type="ORF">CELE_M03E7.4</name>
    <name evidence="14" type="ORF">M03E7.4</name>
</gene>
<dbReference type="AlphaFoldDB" id="Q21496"/>
<evidence type="ECO:0000256" key="9">
    <source>
        <dbReference type="SAM" id="MobiDB-lite"/>
    </source>
</evidence>